<sequence length="58" mass="6583">MTHRTIQNRIEDLEQQSSDDGLNLVVVNDDGCPHDETQSVETADMIITVSEETYSTWD</sequence>
<evidence type="ECO:0000313" key="1">
    <source>
        <dbReference type="EMBL" id="ADE29135.1"/>
    </source>
</evidence>
<organism evidence="1">
    <name type="scientific">uncultured virus</name>
    <dbReference type="NCBI Taxonomy" id="340016"/>
    <lineage>
        <taxon>Viruses</taxon>
        <taxon>environmental samples</taxon>
    </lineage>
</organism>
<dbReference type="EMBL" id="GU735115">
    <property type="protein sequence ID" value="ADE29135.1"/>
    <property type="molecule type" value="Genomic_DNA"/>
</dbReference>
<proteinExistence type="predicted"/>
<protein>
    <submittedName>
        <fullName evidence="1">Uncharacterized protein</fullName>
    </submittedName>
</protein>
<accession>D5L276</accession>
<name>D5L276_9VIRU</name>
<reference evidence="1" key="1">
    <citation type="journal article" date="2010" name="Environ. Microbiol.">
        <title>The metavirome of a hypersaline environment.</title>
        <authorList>
            <person name="Santos F."/>
            <person name="Yarza P."/>
            <person name="Parro V."/>
            <person name="Briones C."/>
            <person name="Anton J."/>
        </authorList>
    </citation>
    <scope>NUCLEOTIDE SEQUENCE</scope>
</reference>